<dbReference type="Pfam" id="PF01022">
    <property type="entry name" value="HTH_5"/>
    <property type="match status" value="1"/>
</dbReference>
<evidence type="ECO:0000259" key="4">
    <source>
        <dbReference type="PROSITE" id="PS50987"/>
    </source>
</evidence>
<dbReference type="InterPro" id="IPR001845">
    <property type="entry name" value="HTH_ArsR_DNA-bd_dom"/>
</dbReference>
<keyword evidence="2" id="KW-0238">DNA-binding</keyword>
<dbReference type="AlphaFoldDB" id="A0A1W2DQG1"/>
<dbReference type="Proteomes" id="UP000192738">
    <property type="component" value="Unassembled WGS sequence"/>
</dbReference>
<dbReference type="PRINTS" id="PR00778">
    <property type="entry name" value="HTHARSR"/>
</dbReference>
<dbReference type="SMART" id="SM00418">
    <property type="entry name" value="HTH_ARSR"/>
    <property type="match status" value="1"/>
</dbReference>
<keyword evidence="3" id="KW-0804">Transcription</keyword>
<keyword evidence="1" id="KW-0805">Transcription regulation</keyword>
<name>A0A1W2DQG1_9FIRM</name>
<dbReference type="InterPro" id="IPR036390">
    <property type="entry name" value="WH_DNA-bd_sf"/>
</dbReference>
<dbReference type="NCBIfam" id="NF033788">
    <property type="entry name" value="HTH_metalloreg"/>
    <property type="match status" value="1"/>
</dbReference>
<dbReference type="STRING" id="112901.SAMN04488500_11787"/>
<dbReference type="Gene3D" id="1.10.10.10">
    <property type="entry name" value="Winged helix-like DNA-binding domain superfamily/Winged helix DNA-binding domain"/>
    <property type="match status" value="1"/>
</dbReference>
<accession>A0A1W2DQG1</accession>
<protein>
    <submittedName>
        <fullName evidence="5">Transcriptional regulator, ArsR family</fullName>
    </submittedName>
</protein>
<dbReference type="EMBL" id="FWXI01000017">
    <property type="protein sequence ID" value="SMC99674.1"/>
    <property type="molecule type" value="Genomic_DNA"/>
</dbReference>
<proteinExistence type="predicted"/>
<gene>
    <name evidence="5" type="ORF">SAMN04488500_11787</name>
</gene>
<evidence type="ECO:0000256" key="3">
    <source>
        <dbReference type="ARBA" id="ARBA00023163"/>
    </source>
</evidence>
<dbReference type="PANTHER" id="PTHR33154:SF18">
    <property type="entry name" value="ARSENICAL RESISTANCE OPERON REPRESSOR"/>
    <property type="match status" value="1"/>
</dbReference>
<feature type="domain" description="HTH arsR-type" evidence="4">
    <location>
        <begin position="1"/>
        <end position="95"/>
    </location>
</feature>
<evidence type="ECO:0000256" key="1">
    <source>
        <dbReference type="ARBA" id="ARBA00023015"/>
    </source>
</evidence>
<dbReference type="CDD" id="cd00090">
    <property type="entry name" value="HTH_ARSR"/>
    <property type="match status" value="1"/>
</dbReference>
<dbReference type="GO" id="GO:0003700">
    <property type="term" value="F:DNA-binding transcription factor activity"/>
    <property type="evidence" value="ECO:0007669"/>
    <property type="project" value="InterPro"/>
</dbReference>
<dbReference type="OrthoDB" id="9798835at2"/>
<dbReference type="InterPro" id="IPR011991">
    <property type="entry name" value="ArsR-like_HTH"/>
</dbReference>
<dbReference type="GO" id="GO:0003677">
    <property type="term" value="F:DNA binding"/>
    <property type="evidence" value="ECO:0007669"/>
    <property type="project" value="UniProtKB-KW"/>
</dbReference>
<dbReference type="InterPro" id="IPR036388">
    <property type="entry name" value="WH-like_DNA-bd_sf"/>
</dbReference>
<dbReference type="RefSeq" id="WP_084577248.1">
    <property type="nucleotide sequence ID" value="NZ_CP155572.1"/>
</dbReference>
<organism evidence="5 6">
    <name type="scientific">Sporomusa malonica</name>
    <dbReference type="NCBI Taxonomy" id="112901"/>
    <lineage>
        <taxon>Bacteria</taxon>
        <taxon>Bacillati</taxon>
        <taxon>Bacillota</taxon>
        <taxon>Negativicutes</taxon>
        <taxon>Selenomonadales</taxon>
        <taxon>Sporomusaceae</taxon>
        <taxon>Sporomusa</taxon>
    </lineage>
</organism>
<dbReference type="SUPFAM" id="SSF46785">
    <property type="entry name" value="Winged helix' DNA-binding domain"/>
    <property type="match status" value="1"/>
</dbReference>
<keyword evidence="6" id="KW-1185">Reference proteome</keyword>
<dbReference type="InterPro" id="IPR051081">
    <property type="entry name" value="HTH_MetalResp_TranReg"/>
</dbReference>
<sequence length="111" mass="12506">MENLVTIFKVLGDESRLKIVKMLLGKELCVCDILDAFETEKTQPVISHHLKTLKNAGLVSDSRDGKWIYYSLTPKAFEVVGNFISEIKPELYSKERVAPCSSNRIVGGEFK</sequence>
<evidence type="ECO:0000313" key="5">
    <source>
        <dbReference type="EMBL" id="SMC99674.1"/>
    </source>
</evidence>
<dbReference type="PROSITE" id="PS50987">
    <property type="entry name" value="HTH_ARSR_2"/>
    <property type="match status" value="1"/>
</dbReference>
<dbReference type="PANTHER" id="PTHR33154">
    <property type="entry name" value="TRANSCRIPTIONAL REGULATOR, ARSR FAMILY"/>
    <property type="match status" value="1"/>
</dbReference>
<evidence type="ECO:0000256" key="2">
    <source>
        <dbReference type="ARBA" id="ARBA00023125"/>
    </source>
</evidence>
<reference evidence="5 6" key="1">
    <citation type="submission" date="2017-04" db="EMBL/GenBank/DDBJ databases">
        <authorList>
            <person name="Afonso C.L."/>
            <person name="Miller P.J."/>
            <person name="Scott M.A."/>
            <person name="Spackman E."/>
            <person name="Goraichik I."/>
            <person name="Dimitrov K.M."/>
            <person name="Suarez D.L."/>
            <person name="Swayne D.E."/>
        </authorList>
    </citation>
    <scope>NUCLEOTIDE SEQUENCE [LARGE SCALE GENOMIC DNA]</scope>
    <source>
        <strain evidence="5 6">DSM 5090</strain>
    </source>
</reference>
<evidence type="ECO:0000313" key="6">
    <source>
        <dbReference type="Proteomes" id="UP000192738"/>
    </source>
</evidence>